<gene>
    <name evidence="3" type="ORF">H9734_09315</name>
</gene>
<sequence length="270" mass="29988">MVYEKIAIQVTGYPHQAELYTYFLGRSPEMRPERKRPLVLICPGGGYVMTSDREAEPVAMQFLAAGYHAAILRYSVSPAVYPEALLQVGKSVSWLKEQADIYGIDPDKIVVMGFSAGGHLAGNYGVAWRKPFVREALGVREETLRPAGLILCYPVITSGEKAHKGSFEALLGDRLEELKEEVSLEKQVNKDVPKTFLWHTQEDGCVPVENSLLFYQALHENGIPAELHIFPEGGHGLSLANEETMNNDGSGVQEACQSWLPLVKKWMENV</sequence>
<keyword evidence="1 3" id="KW-0378">Hydrolase</keyword>
<proteinExistence type="predicted"/>
<accession>A0A9D2BJR7</accession>
<feature type="domain" description="BD-FAE-like" evidence="2">
    <location>
        <begin position="33"/>
        <end position="218"/>
    </location>
</feature>
<evidence type="ECO:0000256" key="1">
    <source>
        <dbReference type="ARBA" id="ARBA00022801"/>
    </source>
</evidence>
<dbReference type="Gene3D" id="3.40.50.1820">
    <property type="entry name" value="alpha/beta hydrolase"/>
    <property type="match status" value="1"/>
</dbReference>
<dbReference type="PANTHER" id="PTHR48081:SF6">
    <property type="entry name" value="PEPTIDASE S9 PROLYL OLIGOPEPTIDASE CATALYTIC DOMAIN-CONTAINING PROTEIN"/>
    <property type="match status" value="1"/>
</dbReference>
<dbReference type="InterPro" id="IPR049492">
    <property type="entry name" value="BD-FAE-like_dom"/>
</dbReference>
<dbReference type="InterPro" id="IPR029058">
    <property type="entry name" value="AB_hydrolase_fold"/>
</dbReference>
<evidence type="ECO:0000259" key="2">
    <source>
        <dbReference type="Pfam" id="PF20434"/>
    </source>
</evidence>
<evidence type="ECO:0000313" key="4">
    <source>
        <dbReference type="Proteomes" id="UP000886890"/>
    </source>
</evidence>
<dbReference type="EMBL" id="DXEK01000157">
    <property type="protein sequence ID" value="HIX77774.1"/>
    <property type="molecule type" value="Genomic_DNA"/>
</dbReference>
<dbReference type="InterPro" id="IPR050300">
    <property type="entry name" value="GDXG_lipolytic_enzyme"/>
</dbReference>
<evidence type="ECO:0000313" key="3">
    <source>
        <dbReference type="EMBL" id="HIX77774.1"/>
    </source>
</evidence>
<dbReference type="Proteomes" id="UP000886890">
    <property type="component" value="Unassembled WGS sequence"/>
</dbReference>
<protein>
    <submittedName>
        <fullName evidence="3">Alpha/beta hydrolase</fullName>
    </submittedName>
</protein>
<organism evidence="3 4">
    <name type="scientific">Candidatus Fusicatenibacter merdavium</name>
    <dbReference type="NCBI Taxonomy" id="2838600"/>
    <lineage>
        <taxon>Bacteria</taxon>
        <taxon>Bacillati</taxon>
        <taxon>Bacillota</taxon>
        <taxon>Clostridia</taxon>
        <taxon>Lachnospirales</taxon>
        <taxon>Lachnospiraceae</taxon>
        <taxon>Fusicatenibacter</taxon>
    </lineage>
</organism>
<dbReference type="PANTHER" id="PTHR48081">
    <property type="entry name" value="AB HYDROLASE SUPERFAMILY PROTEIN C4A8.06C"/>
    <property type="match status" value="1"/>
</dbReference>
<comment type="caution">
    <text evidence="3">The sequence shown here is derived from an EMBL/GenBank/DDBJ whole genome shotgun (WGS) entry which is preliminary data.</text>
</comment>
<reference evidence="3" key="1">
    <citation type="journal article" date="2021" name="PeerJ">
        <title>Extensive microbial diversity within the chicken gut microbiome revealed by metagenomics and culture.</title>
        <authorList>
            <person name="Gilroy R."/>
            <person name="Ravi A."/>
            <person name="Getino M."/>
            <person name="Pursley I."/>
            <person name="Horton D.L."/>
            <person name="Alikhan N.F."/>
            <person name="Baker D."/>
            <person name="Gharbi K."/>
            <person name="Hall N."/>
            <person name="Watson M."/>
            <person name="Adriaenssens E.M."/>
            <person name="Foster-Nyarko E."/>
            <person name="Jarju S."/>
            <person name="Secka A."/>
            <person name="Antonio M."/>
            <person name="Oren A."/>
            <person name="Chaudhuri R.R."/>
            <person name="La Ragione R."/>
            <person name="Hildebrand F."/>
            <person name="Pallen M.J."/>
        </authorList>
    </citation>
    <scope>NUCLEOTIDE SEQUENCE</scope>
    <source>
        <strain evidence="3">CHK183-1962</strain>
    </source>
</reference>
<dbReference type="GO" id="GO:0016787">
    <property type="term" value="F:hydrolase activity"/>
    <property type="evidence" value="ECO:0007669"/>
    <property type="project" value="UniProtKB-KW"/>
</dbReference>
<reference evidence="3" key="2">
    <citation type="submission" date="2021-04" db="EMBL/GenBank/DDBJ databases">
        <authorList>
            <person name="Gilroy R."/>
        </authorList>
    </citation>
    <scope>NUCLEOTIDE SEQUENCE</scope>
    <source>
        <strain evidence="3">CHK183-1962</strain>
    </source>
</reference>
<dbReference type="SUPFAM" id="SSF53474">
    <property type="entry name" value="alpha/beta-Hydrolases"/>
    <property type="match status" value="1"/>
</dbReference>
<dbReference type="AlphaFoldDB" id="A0A9D2BJR7"/>
<dbReference type="Pfam" id="PF20434">
    <property type="entry name" value="BD-FAE"/>
    <property type="match status" value="1"/>
</dbReference>
<name>A0A9D2BJR7_9FIRM</name>